<evidence type="ECO:0008006" key="3">
    <source>
        <dbReference type="Google" id="ProtNLM"/>
    </source>
</evidence>
<organism evidence="1 2">
    <name type="scientific">Streptomyces macrolidinus</name>
    <dbReference type="NCBI Taxonomy" id="2952607"/>
    <lineage>
        <taxon>Bacteria</taxon>
        <taxon>Bacillati</taxon>
        <taxon>Actinomycetota</taxon>
        <taxon>Actinomycetes</taxon>
        <taxon>Kitasatosporales</taxon>
        <taxon>Streptomycetaceae</taxon>
        <taxon>Streptomyces</taxon>
    </lineage>
</organism>
<sequence length="250" mass="26912">MPSGDPKDVAVFPSRRARATLALAATALLLTGCGDSGALRSAGPTATAVGPVKLWPQLPPAATPALDFGMAAHETVKGITAEDDDIHRVDPLDVVRAEVAAHPDVYSDPHAVYGQTHDQLADCGRRGARGAKCPLLRAYYRDLTGDGKDDMVLGMRFPGNQLAVRVYTFEAHRLVQVMGTADSVISVELAGRDVIIRSPSTLPGYEFRTVWTWDAHQHAILAGREEILRVRTALRGRPDSPAPAPEERPR</sequence>
<dbReference type="Proteomes" id="UP001523219">
    <property type="component" value="Unassembled WGS sequence"/>
</dbReference>
<dbReference type="EMBL" id="JAMWMR010000003">
    <property type="protein sequence ID" value="MCN9240094.1"/>
    <property type="molecule type" value="Genomic_DNA"/>
</dbReference>
<protein>
    <recommendedName>
        <fullName evidence="3">Lipoprotein</fullName>
    </recommendedName>
</protein>
<accession>A0ABT0Z8K5</accession>
<evidence type="ECO:0000313" key="2">
    <source>
        <dbReference type="Proteomes" id="UP001523219"/>
    </source>
</evidence>
<name>A0ABT0Z8K5_9ACTN</name>
<proteinExistence type="predicted"/>
<keyword evidence="2" id="KW-1185">Reference proteome</keyword>
<gene>
    <name evidence="1" type="ORF">NGF19_04690</name>
</gene>
<comment type="caution">
    <text evidence="1">The sequence shown here is derived from an EMBL/GenBank/DDBJ whole genome shotgun (WGS) entry which is preliminary data.</text>
</comment>
<evidence type="ECO:0000313" key="1">
    <source>
        <dbReference type="EMBL" id="MCN9240094.1"/>
    </source>
</evidence>
<dbReference type="PROSITE" id="PS51257">
    <property type="entry name" value="PROKAR_LIPOPROTEIN"/>
    <property type="match status" value="1"/>
</dbReference>
<reference evidence="1 2" key="1">
    <citation type="submission" date="2022-05" db="EMBL/GenBank/DDBJ databases">
        <title>Streptomyces sp. nov. RY43-2 isolated from soil of a peat swamp forest.</title>
        <authorList>
            <person name="Kanchanasin P."/>
            <person name="Tanasupawat S."/>
            <person name="Phongsopitanun W."/>
        </authorList>
    </citation>
    <scope>NUCLEOTIDE SEQUENCE [LARGE SCALE GENOMIC DNA]</scope>
    <source>
        <strain evidence="1 2">RY43-2</strain>
    </source>
</reference>